<name>Q66MF3_STRAG</name>
<reference evidence="2" key="1">
    <citation type="submission" date="2004-07" db="EMBL/GenBank/DDBJ databases">
        <title>Different numbers of repetitive sequences in Streptococcus agalactiae hypothetical protein gene.</title>
        <authorList>
            <person name="Dmitriev A."/>
            <person name="Shen A."/>
        </authorList>
    </citation>
    <scope>NUCLEOTIDE SEQUENCE</scope>
    <source>
        <strain evidence="2">G-42V</strain>
    </source>
</reference>
<keyword evidence="1" id="KW-0732">Signal</keyword>
<dbReference type="EMBL" id="AY691896">
    <property type="protein sequence ID" value="AAU04788.1"/>
    <property type="molecule type" value="Genomic_DNA"/>
</dbReference>
<sequence length="116" mass="12634">MKFKISVLTAASAVTLLLATSASLAKADTVSYPSRDAGFVYSRGYAPSESRYPSRDAGFIYSRGYAPSESSYPSRDAGFIYSRGYAPSESSYPSRDAGFIYSRGYAPKHFLSAYDK</sequence>
<feature type="signal peptide" evidence="1">
    <location>
        <begin position="1"/>
        <end position="27"/>
    </location>
</feature>
<accession>Q66MF3</accession>
<evidence type="ECO:0000313" key="2">
    <source>
        <dbReference type="EMBL" id="AAU04788.1"/>
    </source>
</evidence>
<organism evidence="2">
    <name type="scientific">Streptococcus agalactiae</name>
    <dbReference type="NCBI Taxonomy" id="1311"/>
    <lineage>
        <taxon>Bacteria</taxon>
        <taxon>Bacillati</taxon>
        <taxon>Bacillota</taxon>
        <taxon>Bacilli</taxon>
        <taxon>Lactobacillales</taxon>
        <taxon>Streptococcaceae</taxon>
        <taxon>Streptococcus</taxon>
    </lineage>
</organism>
<protein>
    <recommendedName>
        <fullName evidence="3">Cuticle protein</fullName>
    </recommendedName>
</protein>
<feature type="chain" id="PRO_5004268638" description="Cuticle protein" evidence="1">
    <location>
        <begin position="28"/>
        <end position="116"/>
    </location>
</feature>
<evidence type="ECO:0000256" key="1">
    <source>
        <dbReference type="SAM" id="SignalP"/>
    </source>
</evidence>
<dbReference type="AlphaFoldDB" id="Q66MF3"/>
<evidence type="ECO:0008006" key="3">
    <source>
        <dbReference type="Google" id="ProtNLM"/>
    </source>
</evidence>
<reference evidence="2" key="2">
    <citation type="journal article" date="2007" name="Mol. Genet. Mikrobiol. Virusol.">
        <title>[Streptococcus agalactiae sak0192 gene contains direct repeats and spacers that are genetic markers for characterizing the strains].</title>
        <authorList>
            <person name="Dmitriev A.V."/>
            <person name="Shen A.D."/>
            <person name="Totolian A.A."/>
        </authorList>
    </citation>
    <scope>NUCLEOTIDE SEQUENCE</scope>
    <source>
        <strain evidence="2">G-42V</strain>
    </source>
</reference>
<proteinExistence type="predicted"/>